<proteinExistence type="predicted"/>
<dbReference type="AlphaFoldDB" id="A0A165GAU6"/>
<evidence type="ECO:0000313" key="2">
    <source>
        <dbReference type="Proteomes" id="UP000076871"/>
    </source>
</evidence>
<evidence type="ECO:0000313" key="1">
    <source>
        <dbReference type="EMBL" id="KZT10086.1"/>
    </source>
</evidence>
<dbReference type="GeneID" id="63819631"/>
<dbReference type="RefSeq" id="XP_040767826.1">
    <property type="nucleotide sequence ID" value="XM_040902600.1"/>
</dbReference>
<sequence length="217" mass="24513">MTSVIEAQVSTELKKTLCAMQEYYSDECAGNAEEQLRLAYALPERIRAQQERILQERSAVQDAQAQIHQLVTEINEIHPRLQEQLVEALTTLPPLLNETRATQADVLSATIEASLLKLSLIRTRAYNALYGYISRSDPDCTMNNALLAAHEKLFAKQREQEEEERALDARIAEYDNLMLLVGGGEGGFAQIVEDMARVKKETEECRRDLCRLGWTGD</sequence>
<reference evidence="1 2" key="1">
    <citation type="journal article" date="2016" name="Mol. Biol. Evol.">
        <title>Comparative Genomics of Early-Diverging Mushroom-Forming Fungi Provides Insights into the Origins of Lignocellulose Decay Capabilities.</title>
        <authorList>
            <person name="Nagy L.G."/>
            <person name="Riley R."/>
            <person name="Tritt A."/>
            <person name="Adam C."/>
            <person name="Daum C."/>
            <person name="Floudas D."/>
            <person name="Sun H."/>
            <person name="Yadav J.S."/>
            <person name="Pangilinan J."/>
            <person name="Larsson K.H."/>
            <person name="Matsuura K."/>
            <person name="Barry K."/>
            <person name="Labutti K."/>
            <person name="Kuo R."/>
            <person name="Ohm R.A."/>
            <person name="Bhattacharya S.S."/>
            <person name="Shirouzu T."/>
            <person name="Yoshinaga Y."/>
            <person name="Martin F.M."/>
            <person name="Grigoriev I.V."/>
            <person name="Hibbett D.S."/>
        </authorList>
    </citation>
    <scope>NUCLEOTIDE SEQUENCE [LARGE SCALE GENOMIC DNA]</scope>
    <source>
        <strain evidence="1 2">93-53</strain>
    </source>
</reference>
<name>A0A165GAU6_9APHY</name>
<keyword evidence="2" id="KW-1185">Reference proteome</keyword>
<gene>
    <name evidence="1" type="ORF">LAESUDRAFT_471873</name>
</gene>
<dbReference type="InParanoid" id="A0A165GAU6"/>
<dbReference type="EMBL" id="KV427610">
    <property type="protein sequence ID" value="KZT10086.1"/>
    <property type="molecule type" value="Genomic_DNA"/>
</dbReference>
<dbReference type="OrthoDB" id="3244737at2759"/>
<organism evidence="1 2">
    <name type="scientific">Laetiporus sulphureus 93-53</name>
    <dbReference type="NCBI Taxonomy" id="1314785"/>
    <lineage>
        <taxon>Eukaryota</taxon>
        <taxon>Fungi</taxon>
        <taxon>Dikarya</taxon>
        <taxon>Basidiomycota</taxon>
        <taxon>Agaricomycotina</taxon>
        <taxon>Agaricomycetes</taxon>
        <taxon>Polyporales</taxon>
        <taxon>Laetiporus</taxon>
    </lineage>
</organism>
<accession>A0A165GAU6</accession>
<dbReference type="Proteomes" id="UP000076871">
    <property type="component" value="Unassembled WGS sequence"/>
</dbReference>
<protein>
    <submittedName>
        <fullName evidence="1">Uncharacterized protein</fullName>
    </submittedName>
</protein>